<sequence length="657" mass="72460">MTAAASSSPSSPNSPTPTNMLPVLIVGGGPVGLFEALLLTKLGIPVRIIEREYSVSPYSKALGLAARSLEIFRFAGVIDPFLEKGSPITNINFYSAGNYFASMPIVGTPEDTEYCYGLFLEQKATSEILRDDLAKLGVKVDYGWELLDTKVVESGSHDSTYVETTIRRALSGDNTAPGENLVIGIVDQHTEQKDKEYETEVVRSKYMVACDGGRSTVRHKLNIKFPGRTLLSKTFMWDGIAETDILIDGVTVISNPNKPAMHLFPLSHGTIRVQLEAGVMEDGEDLAETTKNLTIDQFEAMARDRVYPATFNIKETSWLTGFRVNERRAEHFVYKNHIFLAGDAAHIHSPAGGQGMNTGLQDAHNLAWKIAFTLQGLVDPELVLPTYAEREPMADRSIEVSSAILQRNQTIGYGSHYMKLAFFSLAPYVLNIFRKFNITPDVAMLKLRYVENYINRPGPSKTQPKDDHQVGIRARCGVIRAIDSTTLSTPSTTNNNKSFRLHELLVGLGRFHILVFASTALNSPTEAKQLAAHLEHYQSAWRGRWTYSGNLNDGFKDEHDLFKISVLTGPYQSTTHDTAGLEMFVAKAAGDGRVYEDIEAKVHAKFGFDGKKGSGGIVVVRPDAHVGYRVEGSQAQAWEEVDRYFSAILVGGKGARL</sequence>
<comment type="cofactor">
    <cofactor evidence="1">
        <name>FAD</name>
        <dbReference type="ChEBI" id="CHEBI:57692"/>
    </cofactor>
</comment>
<evidence type="ECO:0000313" key="8">
    <source>
        <dbReference type="EMBL" id="KAG0280854.1"/>
    </source>
</evidence>
<feature type="domain" description="Phenol hydroxylase-like C-terminal dimerisation" evidence="7">
    <location>
        <begin position="497"/>
        <end position="650"/>
    </location>
</feature>
<dbReference type="Pfam" id="PF01494">
    <property type="entry name" value="FAD_binding_3"/>
    <property type="match status" value="1"/>
</dbReference>
<dbReference type="Proteomes" id="UP001194696">
    <property type="component" value="Unassembled WGS sequence"/>
</dbReference>
<evidence type="ECO:0000259" key="6">
    <source>
        <dbReference type="Pfam" id="PF01494"/>
    </source>
</evidence>
<evidence type="ECO:0000256" key="1">
    <source>
        <dbReference type="ARBA" id="ARBA00001974"/>
    </source>
</evidence>
<protein>
    <recommendedName>
        <fullName evidence="10">FAD-binding domain-containing protein</fullName>
    </recommendedName>
</protein>
<dbReference type="InterPro" id="IPR036249">
    <property type="entry name" value="Thioredoxin-like_sf"/>
</dbReference>
<dbReference type="Gene3D" id="3.50.50.60">
    <property type="entry name" value="FAD/NAD(P)-binding domain"/>
    <property type="match status" value="1"/>
</dbReference>
<dbReference type="SUPFAM" id="SSF51905">
    <property type="entry name" value="FAD/NAD(P)-binding domain"/>
    <property type="match status" value="1"/>
</dbReference>
<evidence type="ECO:0000256" key="3">
    <source>
        <dbReference type="ARBA" id="ARBA00022630"/>
    </source>
</evidence>
<dbReference type="PRINTS" id="PR00420">
    <property type="entry name" value="RNGMNOXGNASE"/>
</dbReference>
<evidence type="ECO:0008006" key="10">
    <source>
        <dbReference type="Google" id="ProtNLM"/>
    </source>
</evidence>
<accession>A0ABQ7JNG9</accession>
<feature type="domain" description="FAD-binding" evidence="6">
    <location>
        <begin position="21"/>
        <end position="398"/>
    </location>
</feature>
<organism evidence="8 9">
    <name type="scientific">Linnemannia gamsii</name>
    <dbReference type="NCBI Taxonomy" id="64522"/>
    <lineage>
        <taxon>Eukaryota</taxon>
        <taxon>Fungi</taxon>
        <taxon>Fungi incertae sedis</taxon>
        <taxon>Mucoromycota</taxon>
        <taxon>Mortierellomycotina</taxon>
        <taxon>Mortierellomycetes</taxon>
        <taxon>Mortierellales</taxon>
        <taxon>Mortierellaceae</taxon>
        <taxon>Linnemannia</taxon>
    </lineage>
</organism>
<dbReference type="EMBL" id="JAAAIM010001229">
    <property type="protein sequence ID" value="KAG0280854.1"/>
    <property type="molecule type" value="Genomic_DNA"/>
</dbReference>
<evidence type="ECO:0000256" key="5">
    <source>
        <dbReference type="ARBA" id="ARBA00023002"/>
    </source>
</evidence>
<keyword evidence="3" id="KW-0285">Flavoprotein</keyword>
<evidence type="ECO:0000259" key="7">
    <source>
        <dbReference type="Pfam" id="PF07976"/>
    </source>
</evidence>
<dbReference type="InterPro" id="IPR036188">
    <property type="entry name" value="FAD/NAD-bd_sf"/>
</dbReference>
<dbReference type="Gene3D" id="3.30.9.10">
    <property type="entry name" value="D-Amino Acid Oxidase, subunit A, domain 2"/>
    <property type="match status" value="1"/>
</dbReference>
<dbReference type="PANTHER" id="PTHR43004:SF19">
    <property type="entry name" value="BINDING MONOOXYGENASE, PUTATIVE (JCVI)-RELATED"/>
    <property type="match status" value="1"/>
</dbReference>
<evidence type="ECO:0000256" key="4">
    <source>
        <dbReference type="ARBA" id="ARBA00022827"/>
    </source>
</evidence>
<dbReference type="InterPro" id="IPR012941">
    <property type="entry name" value="Phe_hydrox_C_dim_dom"/>
</dbReference>
<dbReference type="InterPro" id="IPR038220">
    <property type="entry name" value="PHOX_C_sf"/>
</dbReference>
<dbReference type="Pfam" id="PF07976">
    <property type="entry name" value="Phe_hydrox_dim"/>
    <property type="match status" value="1"/>
</dbReference>
<keyword evidence="4" id="KW-0274">FAD</keyword>
<comment type="similarity">
    <text evidence="2">Belongs to the PheA/TfdB FAD monooxygenase family.</text>
</comment>
<evidence type="ECO:0000313" key="9">
    <source>
        <dbReference type="Proteomes" id="UP001194696"/>
    </source>
</evidence>
<dbReference type="InterPro" id="IPR050641">
    <property type="entry name" value="RIFMO-like"/>
</dbReference>
<name>A0ABQ7JNG9_9FUNG</name>
<evidence type="ECO:0000256" key="2">
    <source>
        <dbReference type="ARBA" id="ARBA00007801"/>
    </source>
</evidence>
<reference evidence="8 9" key="1">
    <citation type="journal article" date="2020" name="Fungal Divers.">
        <title>Resolving the Mortierellaceae phylogeny through synthesis of multi-gene phylogenetics and phylogenomics.</title>
        <authorList>
            <person name="Vandepol N."/>
            <person name="Liber J."/>
            <person name="Desiro A."/>
            <person name="Na H."/>
            <person name="Kennedy M."/>
            <person name="Barry K."/>
            <person name="Grigoriev I.V."/>
            <person name="Miller A.N."/>
            <person name="O'Donnell K."/>
            <person name="Stajich J.E."/>
            <person name="Bonito G."/>
        </authorList>
    </citation>
    <scope>NUCLEOTIDE SEQUENCE [LARGE SCALE GENOMIC DNA]</scope>
    <source>
        <strain evidence="8 9">AD045</strain>
    </source>
</reference>
<keyword evidence="9" id="KW-1185">Reference proteome</keyword>
<gene>
    <name evidence="8" type="ORF">BGZ96_001385</name>
</gene>
<keyword evidence="5" id="KW-0560">Oxidoreductase</keyword>
<comment type="caution">
    <text evidence="8">The sequence shown here is derived from an EMBL/GenBank/DDBJ whole genome shotgun (WGS) entry which is preliminary data.</text>
</comment>
<dbReference type="InterPro" id="IPR002938">
    <property type="entry name" value="FAD-bd"/>
</dbReference>
<proteinExistence type="inferred from homology"/>
<dbReference type="SUPFAM" id="SSF52833">
    <property type="entry name" value="Thioredoxin-like"/>
    <property type="match status" value="1"/>
</dbReference>
<dbReference type="PANTHER" id="PTHR43004">
    <property type="entry name" value="TRK SYSTEM POTASSIUM UPTAKE PROTEIN"/>
    <property type="match status" value="1"/>
</dbReference>
<dbReference type="Gene3D" id="3.40.30.20">
    <property type="match status" value="1"/>
</dbReference>